<dbReference type="Pfam" id="PF00085">
    <property type="entry name" value="Thioredoxin"/>
    <property type="match status" value="1"/>
</dbReference>
<dbReference type="PANTHER" id="PTHR45663">
    <property type="entry name" value="GEO12009P1"/>
    <property type="match status" value="1"/>
</dbReference>
<proteinExistence type="inferred from homology"/>
<protein>
    <recommendedName>
        <fullName evidence="7">Thioredoxin</fullName>
    </recommendedName>
</protein>
<dbReference type="CDD" id="cd02947">
    <property type="entry name" value="TRX_family"/>
    <property type="match status" value="1"/>
</dbReference>
<dbReference type="GO" id="GO:0005829">
    <property type="term" value="C:cytosol"/>
    <property type="evidence" value="ECO:0007669"/>
    <property type="project" value="TreeGrafter"/>
</dbReference>
<dbReference type="GO" id="GO:0045454">
    <property type="term" value="P:cell redox homeostasis"/>
    <property type="evidence" value="ECO:0007669"/>
    <property type="project" value="TreeGrafter"/>
</dbReference>
<keyword evidence="10" id="KW-1185">Reference proteome</keyword>
<keyword evidence="5" id="KW-1015">Disulfide bond</keyword>
<sequence>METNILRCPHCGKRNRVAAAGTGKPRCANCHQWLPWIAVAGDGDFADVAEKSSVPVLVDLWATWCGPCRMVSPALEQLATERAGQLKLVKVDVDKAPVISQRFGVQAVPTLLLLDRGQVLGRQAGAAPVAALRKWLDQTLSADSAKEARS</sequence>
<accession>A0AAD1M5W4</accession>
<evidence type="ECO:0000256" key="5">
    <source>
        <dbReference type="ARBA" id="ARBA00023157"/>
    </source>
</evidence>
<name>A0AAD1M5W4_9MYCO</name>
<evidence type="ECO:0000259" key="8">
    <source>
        <dbReference type="PROSITE" id="PS51352"/>
    </source>
</evidence>
<dbReference type="FunFam" id="3.40.30.10:FF:000001">
    <property type="entry name" value="Thioredoxin"/>
    <property type="match status" value="1"/>
</dbReference>
<dbReference type="Gene3D" id="2.30.30.380">
    <property type="entry name" value="Zn-finger domain of Sec23/24"/>
    <property type="match status" value="1"/>
</dbReference>
<evidence type="ECO:0000256" key="3">
    <source>
        <dbReference type="ARBA" id="ARBA00022448"/>
    </source>
</evidence>
<dbReference type="RefSeq" id="WP_083157549.1">
    <property type="nucleotide sequence ID" value="NZ_AP022560.1"/>
</dbReference>
<feature type="domain" description="Thioredoxin" evidence="8">
    <location>
        <begin position="18"/>
        <end position="141"/>
    </location>
</feature>
<keyword evidence="3" id="KW-0813">Transport</keyword>
<dbReference type="PROSITE" id="PS51352">
    <property type="entry name" value="THIOREDOXIN_2"/>
    <property type="match status" value="1"/>
</dbReference>
<dbReference type="PRINTS" id="PR00421">
    <property type="entry name" value="THIOREDOXIN"/>
</dbReference>
<dbReference type="KEGG" id="mmor:MMOR_29630"/>
<dbReference type="AlphaFoldDB" id="A0AAD1M5W4"/>
<dbReference type="InterPro" id="IPR017937">
    <property type="entry name" value="Thioredoxin_CS"/>
</dbReference>
<dbReference type="InterPro" id="IPR005746">
    <property type="entry name" value="Thioredoxin"/>
</dbReference>
<evidence type="ECO:0000256" key="2">
    <source>
        <dbReference type="ARBA" id="ARBA00008987"/>
    </source>
</evidence>
<reference evidence="9 10" key="1">
    <citation type="journal article" date="2019" name="Emerg. Microbes Infect.">
        <title>Comprehensive subspecies identification of 175 nontuberculous mycobacteria species based on 7547 genomic profiles.</title>
        <authorList>
            <person name="Matsumoto Y."/>
            <person name="Kinjo T."/>
            <person name="Motooka D."/>
            <person name="Nabeya D."/>
            <person name="Jung N."/>
            <person name="Uechi K."/>
            <person name="Horii T."/>
            <person name="Iida T."/>
            <person name="Fujita J."/>
            <person name="Nakamura S."/>
        </authorList>
    </citation>
    <scope>NUCLEOTIDE SEQUENCE [LARGE SCALE GENOMIC DNA]</scope>
    <source>
        <strain evidence="9 10">JCM 6375</strain>
    </source>
</reference>
<organism evidence="9 10">
    <name type="scientific">Mycolicibacterium moriokaense</name>
    <dbReference type="NCBI Taxonomy" id="39691"/>
    <lineage>
        <taxon>Bacteria</taxon>
        <taxon>Bacillati</taxon>
        <taxon>Actinomycetota</taxon>
        <taxon>Actinomycetes</taxon>
        <taxon>Mycobacteriales</taxon>
        <taxon>Mycobacteriaceae</taxon>
        <taxon>Mycolicibacterium</taxon>
    </lineage>
</organism>
<dbReference type="Proteomes" id="UP000466681">
    <property type="component" value="Chromosome"/>
</dbReference>
<evidence type="ECO:0000313" key="10">
    <source>
        <dbReference type="Proteomes" id="UP000466681"/>
    </source>
</evidence>
<dbReference type="Gene3D" id="3.40.30.10">
    <property type="entry name" value="Glutaredoxin"/>
    <property type="match status" value="1"/>
</dbReference>
<dbReference type="GO" id="GO:0015035">
    <property type="term" value="F:protein-disulfide reductase activity"/>
    <property type="evidence" value="ECO:0007669"/>
    <property type="project" value="UniProtKB-UniRule"/>
</dbReference>
<keyword evidence="6" id="KW-0676">Redox-active center</keyword>
<dbReference type="PROSITE" id="PS00194">
    <property type="entry name" value="THIOREDOXIN_1"/>
    <property type="match status" value="1"/>
</dbReference>
<gene>
    <name evidence="9" type="ORF">MMOR_29630</name>
</gene>
<evidence type="ECO:0000256" key="1">
    <source>
        <dbReference type="ARBA" id="ARBA00003318"/>
    </source>
</evidence>
<dbReference type="EMBL" id="AP022560">
    <property type="protein sequence ID" value="BBX02027.1"/>
    <property type="molecule type" value="Genomic_DNA"/>
</dbReference>
<dbReference type="InterPro" id="IPR013766">
    <property type="entry name" value="Thioredoxin_domain"/>
</dbReference>
<dbReference type="SUPFAM" id="SSF52833">
    <property type="entry name" value="Thioredoxin-like"/>
    <property type="match status" value="1"/>
</dbReference>
<comment type="similarity">
    <text evidence="2">Belongs to the thioredoxin family.</text>
</comment>
<keyword evidence="4" id="KW-0249">Electron transport</keyword>
<dbReference type="NCBIfam" id="TIGR01068">
    <property type="entry name" value="thioredoxin"/>
    <property type="match status" value="1"/>
</dbReference>
<comment type="function">
    <text evidence="1">Participates in various redox reactions through the reversible oxidation of its active center dithiol to a disulfide and catalyzes dithiol-disulfide exchange reactions.</text>
</comment>
<evidence type="ECO:0000256" key="7">
    <source>
        <dbReference type="NCBIfam" id="TIGR01068"/>
    </source>
</evidence>
<evidence type="ECO:0000256" key="6">
    <source>
        <dbReference type="ARBA" id="ARBA00023284"/>
    </source>
</evidence>
<evidence type="ECO:0000313" key="9">
    <source>
        <dbReference type="EMBL" id="BBX02027.1"/>
    </source>
</evidence>
<dbReference type="PANTHER" id="PTHR45663:SF11">
    <property type="entry name" value="GEO12009P1"/>
    <property type="match status" value="1"/>
</dbReference>
<dbReference type="InterPro" id="IPR036249">
    <property type="entry name" value="Thioredoxin-like_sf"/>
</dbReference>
<evidence type="ECO:0000256" key="4">
    <source>
        <dbReference type="ARBA" id="ARBA00022982"/>
    </source>
</evidence>